<reference evidence="3" key="1">
    <citation type="submission" date="2022-01" db="UniProtKB">
        <authorList>
            <consortium name="EnsemblMetazoa"/>
        </authorList>
    </citation>
    <scope>IDENTIFICATION</scope>
</reference>
<keyword evidence="2" id="KW-0472">Membrane</keyword>
<dbReference type="EnsemblMetazoa" id="XM_014393866.2">
    <property type="protein sequence ID" value="XP_014249352.2"/>
    <property type="gene ID" value="LOC106666579"/>
</dbReference>
<organism evidence="3 4">
    <name type="scientific">Cimex lectularius</name>
    <name type="common">Bed bug</name>
    <name type="synonym">Acanthia lectularia</name>
    <dbReference type="NCBI Taxonomy" id="79782"/>
    <lineage>
        <taxon>Eukaryota</taxon>
        <taxon>Metazoa</taxon>
        <taxon>Ecdysozoa</taxon>
        <taxon>Arthropoda</taxon>
        <taxon>Hexapoda</taxon>
        <taxon>Insecta</taxon>
        <taxon>Pterygota</taxon>
        <taxon>Neoptera</taxon>
        <taxon>Paraneoptera</taxon>
        <taxon>Hemiptera</taxon>
        <taxon>Heteroptera</taxon>
        <taxon>Panheteroptera</taxon>
        <taxon>Cimicomorpha</taxon>
        <taxon>Cimicidae</taxon>
        <taxon>Cimex</taxon>
    </lineage>
</organism>
<keyword evidence="2" id="KW-0812">Transmembrane</keyword>
<evidence type="ECO:0000313" key="3">
    <source>
        <dbReference type="EnsemblMetazoa" id="XP_014249352.2"/>
    </source>
</evidence>
<feature type="compositionally biased region" description="Basic and acidic residues" evidence="1">
    <location>
        <begin position="343"/>
        <end position="374"/>
    </location>
</feature>
<evidence type="ECO:0000313" key="4">
    <source>
        <dbReference type="Proteomes" id="UP000494040"/>
    </source>
</evidence>
<dbReference type="Proteomes" id="UP000494040">
    <property type="component" value="Unassembled WGS sequence"/>
</dbReference>
<feature type="region of interest" description="Disordered" evidence="1">
    <location>
        <begin position="201"/>
        <end position="224"/>
    </location>
</feature>
<keyword evidence="2" id="KW-1133">Transmembrane helix</keyword>
<dbReference type="AlphaFoldDB" id="A0A8I6RTF5"/>
<feature type="region of interest" description="Disordered" evidence="1">
    <location>
        <begin position="337"/>
        <end position="424"/>
    </location>
</feature>
<name>A0A8I6RTF5_CIMLE</name>
<feature type="region of interest" description="Disordered" evidence="1">
    <location>
        <begin position="510"/>
        <end position="594"/>
    </location>
</feature>
<evidence type="ECO:0000256" key="2">
    <source>
        <dbReference type="SAM" id="Phobius"/>
    </source>
</evidence>
<keyword evidence="4" id="KW-1185">Reference proteome</keyword>
<dbReference type="OrthoDB" id="6624682at2759"/>
<feature type="compositionally biased region" description="Basic and acidic residues" evidence="1">
    <location>
        <begin position="215"/>
        <end position="224"/>
    </location>
</feature>
<proteinExistence type="predicted"/>
<feature type="compositionally biased region" description="Basic and acidic residues" evidence="1">
    <location>
        <begin position="543"/>
        <end position="554"/>
    </location>
</feature>
<dbReference type="OMA" id="GRMRRRF"/>
<protein>
    <submittedName>
        <fullName evidence="3">Uncharacterized protein</fullName>
    </submittedName>
</protein>
<accession>A0A8I6RTF5</accession>
<dbReference type="RefSeq" id="XP_014249352.2">
    <property type="nucleotide sequence ID" value="XM_014393866.2"/>
</dbReference>
<dbReference type="KEGG" id="clec:106666579"/>
<evidence type="ECO:0000256" key="1">
    <source>
        <dbReference type="SAM" id="MobiDB-lite"/>
    </source>
</evidence>
<feature type="transmembrane region" description="Helical" evidence="2">
    <location>
        <begin position="303"/>
        <end position="329"/>
    </location>
</feature>
<feature type="compositionally biased region" description="Pro residues" evidence="1">
    <location>
        <begin position="575"/>
        <end position="587"/>
    </location>
</feature>
<dbReference type="GeneID" id="106666579"/>
<sequence length="639" mass="69599">MCSPTADGGAPRHPARLFVPFRTSLVGCSMGRGVATNVDGIVLASLFLTHCYSVLAILDKKGGYVEDEPRRNYRVEDFFWSGSGDGQGSGDGHPEATWATTTIFRTTTILTTIYPTPVFSSTCQGDQCYISPTPTLKLEPSTSVAPTWPPTQPPYYDVPDQRYWLVTVIEANTTALDLSPAVFEQRLAQLYRTAFHRQQERHLGLSNDSNQPEKGSLKRERRETVSVRVHRVSGGASRNGILELVYTVRVAGKAVDASVAAQDMRLVADNEVTAQLGFPVLTKAEPFLKPAETAQTSSQNRDVILIVGVSIITLILILLLILFLVFGLGKRKKKMAESRSGIFHKEQTGRENLGFHEEPETDKSSRRGGGKDVLDGGSLSNESETSVDGMATRVLNTPPEPRARPRSHKPSSPHSYLSMPSVKAFPRGAPIPGPLEKVLEPENSSTGGHVLARHSSASADPGVVGPLVWDLHCHRLNKKDCEEHGEVEPSVGRMRRRFHELLDDAFSLFGSRSGTPEEDDATPTHNVYGRAKSAVIMPVDPLSSDKKLRPKTSDGRPATASIGHQPRGAWGATPPETPTPSRAPPRPLSAGPFHKPTLEPAWILSDSILKPTDPAVPLIEAIKHELDKFPSTLPGAYRM</sequence>